<dbReference type="GO" id="GO:0016887">
    <property type="term" value="F:ATP hydrolysis activity"/>
    <property type="evidence" value="ECO:0007669"/>
    <property type="project" value="InterPro"/>
</dbReference>
<feature type="domain" description="ABC transporter" evidence="9">
    <location>
        <begin position="347"/>
        <end position="581"/>
    </location>
</feature>
<dbReference type="SMART" id="SM00382">
    <property type="entry name" value="AAA"/>
    <property type="match status" value="1"/>
</dbReference>
<dbReference type="GO" id="GO:0015421">
    <property type="term" value="F:ABC-type oligopeptide transporter activity"/>
    <property type="evidence" value="ECO:0007669"/>
    <property type="project" value="TreeGrafter"/>
</dbReference>
<dbReference type="PROSITE" id="PS00211">
    <property type="entry name" value="ABC_TRANSPORTER_1"/>
    <property type="match status" value="1"/>
</dbReference>
<evidence type="ECO:0000256" key="6">
    <source>
        <dbReference type="ARBA" id="ARBA00022989"/>
    </source>
</evidence>
<keyword evidence="4" id="KW-0547">Nucleotide-binding</keyword>
<dbReference type="GO" id="GO:0005524">
    <property type="term" value="F:ATP binding"/>
    <property type="evidence" value="ECO:0007669"/>
    <property type="project" value="UniProtKB-KW"/>
</dbReference>
<dbReference type="EMBL" id="CP019313">
    <property type="protein sequence ID" value="APX14033.1"/>
    <property type="molecule type" value="Genomic_DNA"/>
</dbReference>
<dbReference type="PROSITE" id="PS50893">
    <property type="entry name" value="ABC_TRANSPORTER_2"/>
    <property type="match status" value="1"/>
</dbReference>
<keyword evidence="3 8" id="KW-0812">Transmembrane</keyword>
<proteinExistence type="predicted"/>
<name>A0A1P8N155_9RHOB</name>
<accession>A0A1P8N155</accession>
<feature type="transmembrane region" description="Helical" evidence="8">
    <location>
        <begin position="170"/>
        <end position="189"/>
    </location>
</feature>
<evidence type="ECO:0000256" key="1">
    <source>
        <dbReference type="ARBA" id="ARBA00004651"/>
    </source>
</evidence>
<protein>
    <submittedName>
        <fullName evidence="11">ABC transporter ATP-binding protein</fullName>
    </submittedName>
</protein>
<organism evidence="11 12">
    <name type="scientific">Tateyamaria omphalii</name>
    <dbReference type="NCBI Taxonomy" id="299262"/>
    <lineage>
        <taxon>Bacteria</taxon>
        <taxon>Pseudomonadati</taxon>
        <taxon>Pseudomonadota</taxon>
        <taxon>Alphaproteobacteria</taxon>
        <taxon>Rhodobacterales</taxon>
        <taxon>Roseobacteraceae</taxon>
        <taxon>Tateyamaria</taxon>
    </lineage>
</organism>
<reference evidence="11 12" key="1">
    <citation type="submission" date="2017-01" db="EMBL/GenBank/DDBJ databases">
        <title>Complete genome of Tateyamaria omphalii DOK1-4 isolated from seawater in Dokdo.</title>
        <authorList>
            <person name="Kim J.H."/>
            <person name="Chi W.-J."/>
        </authorList>
    </citation>
    <scope>NUCLEOTIDE SEQUENCE [LARGE SCALE GENOMIC DNA]</scope>
    <source>
        <strain evidence="11 12">DOK1-4</strain>
        <plasmid evidence="11 12">pDOK1-4-1</plasmid>
    </source>
</reference>
<comment type="subcellular location">
    <subcellularLocation>
        <location evidence="1">Cell membrane</location>
        <topology evidence="1">Multi-pass membrane protein</topology>
    </subcellularLocation>
</comment>
<evidence type="ECO:0000256" key="2">
    <source>
        <dbReference type="ARBA" id="ARBA00022448"/>
    </source>
</evidence>
<dbReference type="OrthoDB" id="9808328at2"/>
<evidence type="ECO:0000313" key="11">
    <source>
        <dbReference type="EMBL" id="APX14033.1"/>
    </source>
</evidence>
<keyword evidence="11" id="KW-0614">Plasmid</keyword>
<evidence type="ECO:0000256" key="8">
    <source>
        <dbReference type="SAM" id="Phobius"/>
    </source>
</evidence>
<dbReference type="PANTHER" id="PTHR43394:SF1">
    <property type="entry name" value="ATP-BINDING CASSETTE SUB-FAMILY B MEMBER 10, MITOCHONDRIAL"/>
    <property type="match status" value="1"/>
</dbReference>
<dbReference type="Gene3D" id="1.20.1560.10">
    <property type="entry name" value="ABC transporter type 1, transmembrane domain"/>
    <property type="match status" value="1"/>
</dbReference>
<feature type="transmembrane region" description="Helical" evidence="8">
    <location>
        <begin position="29"/>
        <end position="50"/>
    </location>
</feature>
<feature type="transmembrane region" description="Helical" evidence="8">
    <location>
        <begin position="256"/>
        <end position="274"/>
    </location>
</feature>
<feature type="transmembrane region" description="Helical" evidence="8">
    <location>
        <begin position="144"/>
        <end position="164"/>
    </location>
</feature>
<evidence type="ECO:0000256" key="3">
    <source>
        <dbReference type="ARBA" id="ARBA00022692"/>
    </source>
</evidence>
<geneLocation type="plasmid" evidence="11 12">
    <name>pDOK1-4-1</name>
</geneLocation>
<dbReference type="RefSeq" id="WP_076630483.1">
    <property type="nucleotide sequence ID" value="NZ_CP019313.1"/>
</dbReference>
<dbReference type="InterPro" id="IPR036640">
    <property type="entry name" value="ABC1_TM_sf"/>
</dbReference>
<evidence type="ECO:0000259" key="9">
    <source>
        <dbReference type="PROSITE" id="PS50893"/>
    </source>
</evidence>
<dbReference type="Pfam" id="PF00664">
    <property type="entry name" value="ABC_membrane"/>
    <property type="match status" value="1"/>
</dbReference>
<evidence type="ECO:0000256" key="7">
    <source>
        <dbReference type="ARBA" id="ARBA00023136"/>
    </source>
</evidence>
<dbReference type="SUPFAM" id="SSF52540">
    <property type="entry name" value="P-loop containing nucleoside triphosphate hydrolases"/>
    <property type="match status" value="1"/>
</dbReference>
<keyword evidence="12" id="KW-1185">Reference proteome</keyword>
<dbReference type="InterPro" id="IPR017871">
    <property type="entry name" value="ABC_transporter-like_CS"/>
</dbReference>
<dbReference type="InterPro" id="IPR003593">
    <property type="entry name" value="AAA+_ATPase"/>
</dbReference>
<gene>
    <name evidence="11" type="ORF">BWR18_19400</name>
</gene>
<dbReference type="InterPro" id="IPR011527">
    <property type="entry name" value="ABC1_TM_dom"/>
</dbReference>
<evidence type="ECO:0000313" key="12">
    <source>
        <dbReference type="Proteomes" id="UP000186336"/>
    </source>
</evidence>
<sequence>MFESTLDRLNSRLIVRLLRENFRLQIRNYSIAMVAMVGIAATTALTAWIMKDIIDSMIESGNRAQVFGVAASVALIFTIKGIATYIQTVFLSRAGNSIVAAQQRRLYAAILKHGVSFFNERDSSDLLMRVTYSAQAARTVVETLVMGFVRDLLTLIGLIAVMIYQQPTLSLFSLVFGPVALFGVRRILVRVREIMQAEMTSMAEIIKVIQETAIGIRVVKAFALEDRMNKRMHSAVANVEDRANAIARLEAATSPLMETLSGFAIAAVVALSVVNLFGEAASTPGQLMSFVTALLMAYEPAKRLARMRVTIEAGMIGVGVMYEVVDMPVTLVEADNARDLPEGASAVHLRDVHFEYRDDQAILNGLDVVFPAGRTTALVGPSGGGKSTIMNLIMRMYDPTSGRIEIGDMDLREATFASLREKIAFVGQDTFLFSGTIRQNIALGKPETTDDEIIAAAKAAHAHDFISQFEDGYDTIVGENGASLSGGQRQRLAIARAVLRDSPILLMDEATSALDSESEHLVKQALDELTKGRTTIVIAHRLSTIINSDLILVIKDGRVEEQGDLNTLLAQNGLFRRLYDRQYEKAEPRA</sequence>
<evidence type="ECO:0000256" key="4">
    <source>
        <dbReference type="ARBA" id="ARBA00022741"/>
    </source>
</evidence>
<dbReference type="FunFam" id="3.40.50.300:FF:000287">
    <property type="entry name" value="Multidrug ABC transporter ATP-binding protein"/>
    <property type="match status" value="1"/>
</dbReference>
<dbReference type="InterPro" id="IPR027417">
    <property type="entry name" value="P-loop_NTPase"/>
</dbReference>
<dbReference type="PROSITE" id="PS50929">
    <property type="entry name" value="ABC_TM1F"/>
    <property type="match status" value="1"/>
</dbReference>
<dbReference type="GO" id="GO:0005886">
    <property type="term" value="C:plasma membrane"/>
    <property type="evidence" value="ECO:0007669"/>
    <property type="project" value="UniProtKB-SubCell"/>
</dbReference>
<feature type="transmembrane region" description="Helical" evidence="8">
    <location>
        <begin position="62"/>
        <end position="83"/>
    </location>
</feature>
<keyword evidence="5 11" id="KW-0067">ATP-binding</keyword>
<evidence type="ECO:0000256" key="5">
    <source>
        <dbReference type="ARBA" id="ARBA00022840"/>
    </source>
</evidence>
<dbReference type="Pfam" id="PF00005">
    <property type="entry name" value="ABC_tran"/>
    <property type="match status" value="1"/>
</dbReference>
<dbReference type="CDD" id="cd18552">
    <property type="entry name" value="ABC_6TM_MsbA_like"/>
    <property type="match status" value="1"/>
</dbReference>
<keyword evidence="7 8" id="KW-0472">Membrane</keyword>
<dbReference type="Gene3D" id="3.40.50.300">
    <property type="entry name" value="P-loop containing nucleotide triphosphate hydrolases"/>
    <property type="match status" value="1"/>
</dbReference>
<dbReference type="InterPro" id="IPR039421">
    <property type="entry name" value="Type_1_exporter"/>
</dbReference>
<feature type="domain" description="ABC transmembrane type-1" evidence="10">
    <location>
        <begin position="31"/>
        <end position="313"/>
    </location>
</feature>
<dbReference type="InterPro" id="IPR003439">
    <property type="entry name" value="ABC_transporter-like_ATP-bd"/>
</dbReference>
<keyword evidence="6 8" id="KW-1133">Transmembrane helix</keyword>
<dbReference type="KEGG" id="tom:BWR18_19400"/>
<keyword evidence="2" id="KW-0813">Transport</keyword>
<dbReference type="AlphaFoldDB" id="A0A1P8N155"/>
<evidence type="ECO:0000259" key="10">
    <source>
        <dbReference type="PROSITE" id="PS50929"/>
    </source>
</evidence>
<dbReference type="SUPFAM" id="SSF90123">
    <property type="entry name" value="ABC transporter transmembrane region"/>
    <property type="match status" value="1"/>
</dbReference>
<dbReference type="PANTHER" id="PTHR43394">
    <property type="entry name" value="ATP-DEPENDENT PERMEASE MDL1, MITOCHONDRIAL"/>
    <property type="match status" value="1"/>
</dbReference>
<dbReference type="Proteomes" id="UP000186336">
    <property type="component" value="Plasmid pDOK1-4-1"/>
</dbReference>